<dbReference type="InterPro" id="IPR017850">
    <property type="entry name" value="Alkaline_phosphatase_core_sf"/>
</dbReference>
<dbReference type="PANTHER" id="PTHR43108:SF8">
    <property type="entry name" value="SD21168P"/>
    <property type="match status" value="1"/>
</dbReference>
<dbReference type="EMBL" id="JAKLMC020000010">
    <property type="protein sequence ID" value="KAK5953865.1"/>
    <property type="molecule type" value="Genomic_DNA"/>
</dbReference>
<dbReference type="PANTHER" id="PTHR43108">
    <property type="entry name" value="N-ACETYLGLUCOSAMINE-6-SULFATASE FAMILY MEMBER"/>
    <property type="match status" value="1"/>
</dbReference>
<sequence>MEVKTGAAKEINDVQQPLVPPEALATDRKQPNVIFILTDDQDLHMSSLDYMPHLQSHLVEEGTTFTVVREECYQLTAAGGYPKFVSQGFNDDYFPLWMQDAGYDTYYVGKLFNAQSTTNYNKPFPRGWNGSDFLLDPFTYEYLNATMQRNEERWGKRPIHEDPRSYEGQYATDVLAKKSYGFLDQAIVQRQGEGRPFFLTIAPTAPHSNVHINIDLSHGGGKYTEKTAIQSPPVPAKRHEHLFEDVIVPRTPDFNPDQPNPVSWLRKLPKQNQTNINSNDHWYRQRLRALQAVDEMIPPIVEKLQNADLLDDTYIFFSSDNGYHIGQHRLQPGKQCAYETDINVPMVVRGPGVGRGRITDVVSSHIDLAPTFLQLAGVDIVGLELRYGLDGAGIPLHALLKMRDEKVNGAEGGGTVGDILAPDGSDDDVKHRVSTANKHEHRQEHVNIEMWGIIMSEGRYGQILYPNHTYKALRVIAADGSYNLAYTVWCTNEHELYDLRHDPHALRNLYGSGDETVSINLSASLATDDKFQAKYVSSSVDQQALTHDANHTVRLDTAQVSISHLLTRLDALLMVLKTCKGRQCTHPWEQLHPSGDVIALRDALDPGYDDFYEREVAKVSFGECEQAYVLESEGPVWDPDGLAGGGKVRIWPEMLT</sequence>
<dbReference type="InterPro" id="IPR012083">
    <property type="entry name" value="Arylsulfatase"/>
</dbReference>
<dbReference type="CDD" id="cd16147">
    <property type="entry name" value="G6S"/>
    <property type="match status" value="1"/>
</dbReference>
<dbReference type="SUPFAM" id="SSF53649">
    <property type="entry name" value="Alkaline phosphatase-like"/>
    <property type="match status" value="1"/>
</dbReference>
<dbReference type="Gene3D" id="3.40.720.10">
    <property type="entry name" value="Alkaline Phosphatase, subunit A"/>
    <property type="match status" value="1"/>
</dbReference>
<dbReference type="GO" id="GO:0008449">
    <property type="term" value="F:N-acetylglucosamine-6-sulfatase activity"/>
    <property type="evidence" value="ECO:0007669"/>
    <property type="project" value="TreeGrafter"/>
</dbReference>
<feature type="domain" description="Sulfatase N-terminal" evidence="3">
    <location>
        <begin position="31"/>
        <end position="378"/>
    </location>
</feature>
<comment type="caution">
    <text evidence="4">The sequence shown here is derived from an EMBL/GenBank/DDBJ whole genome shotgun (WGS) entry which is preliminary data.</text>
</comment>
<dbReference type="Proteomes" id="UP001316803">
    <property type="component" value="Unassembled WGS sequence"/>
</dbReference>
<dbReference type="GO" id="GO:0004065">
    <property type="term" value="F:arylsulfatase activity"/>
    <property type="evidence" value="ECO:0007669"/>
    <property type="project" value="InterPro"/>
</dbReference>
<evidence type="ECO:0000256" key="1">
    <source>
        <dbReference type="ARBA" id="ARBA00008779"/>
    </source>
</evidence>
<evidence type="ECO:0000313" key="4">
    <source>
        <dbReference type="EMBL" id="KAK5953865.1"/>
    </source>
</evidence>
<dbReference type="InterPro" id="IPR000917">
    <property type="entry name" value="Sulfatase_N"/>
</dbReference>
<keyword evidence="5" id="KW-1185">Reference proteome</keyword>
<evidence type="ECO:0000259" key="3">
    <source>
        <dbReference type="Pfam" id="PF00884"/>
    </source>
</evidence>
<comment type="PTM">
    <text evidence="2">The conversion to 3-oxoalanine (also known as C-formylglycine, FGly), of a serine or cysteine residue in prokaryotes and of a cysteine residue in eukaryotes, is critical for catalytic activity.</text>
</comment>
<evidence type="ECO:0000256" key="2">
    <source>
        <dbReference type="PIRSR" id="PIRSR000972-50"/>
    </source>
</evidence>
<reference evidence="4 5" key="1">
    <citation type="submission" date="2022-12" db="EMBL/GenBank/DDBJ databases">
        <title>Genomic features and morphological characterization of a novel Knufia sp. strain isolated from spacecraft assembly facility.</title>
        <authorList>
            <person name="Teixeira M."/>
            <person name="Chander A.M."/>
            <person name="Stajich J.E."/>
            <person name="Venkateswaran K."/>
        </authorList>
    </citation>
    <scope>NUCLEOTIDE SEQUENCE [LARGE SCALE GENOMIC DNA]</scope>
    <source>
        <strain evidence="4 5">FJI-L2-BK-P2</strain>
    </source>
</reference>
<dbReference type="GO" id="GO:0018958">
    <property type="term" value="P:phenol-containing compound metabolic process"/>
    <property type="evidence" value="ECO:0007669"/>
    <property type="project" value="InterPro"/>
</dbReference>
<dbReference type="GO" id="GO:0005539">
    <property type="term" value="F:glycosaminoglycan binding"/>
    <property type="evidence" value="ECO:0007669"/>
    <property type="project" value="TreeGrafter"/>
</dbReference>
<dbReference type="Pfam" id="PF00884">
    <property type="entry name" value="Sulfatase"/>
    <property type="match status" value="1"/>
</dbReference>
<name>A0AAN8EQL9_9EURO</name>
<feature type="modified residue" description="3-oxoalanine (Cys)" evidence="2">
    <location>
        <position position="72"/>
    </location>
</feature>
<proteinExistence type="inferred from homology"/>
<comment type="similarity">
    <text evidence="1">Belongs to the sulfatase family.</text>
</comment>
<gene>
    <name evidence="4" type="ORF">OHC33_005135</name>
</gene>
<dbReference type="AlphaFoldDB" id="A0AAN8EQL9"/>
<dbReference type="PIRSF" id="PIRSF000972">
    <property type="entry name" value="Arylsulf_plant"/>
    <property type="match status" value="1"/>
</dbReference>
<evidence type="ECO:0000313" key="5">
    <source>
        <dbReference type="Proteomes" id="UP001316803"/>
    </source>
</evidence>
<protein>
    <recommendedName>
        <fullName evidence="3">Sulfatase N-terminal domain-containing protein</fullName>
    </recommendedName>
</protein>
<accession>A0AAN8EQL9</accession>
<organism evidence="4 5">
    <name type="scientific">Knufia fluminis</name>
    <dbReference type="NCBI Taxonomy" id="191047"/>
    <lineage>
        <taxon>Eukaryota</taxon>
        <taxon>Fungi</taxon>
        <taxon>Dikarya</taxon>
        <taxon>Ascomycota</taxon>
        <taxon>Pezizomycotina</taxon>
        <taxon>Eurotiomycetes</taxon>
        <taxon>Chaetothyriomycetidae</taxon>
        <taxon>Chaetothyriales</taxon>
        <taxon>Trichomeriaceae</taxon>
        <taxon>Knufia</taxon>
    </lineage>
</organism>